<dbReference type="GO" id="GO:0008713">
    <property type="term" value="F:ADP-heptose-lipopolysaccharide heptosyltransferase activity"/>
    <property type="evidence" value="ECO:0007669"/>
    <property type="project" value="TreeGrafter"/>
</dbReference>
<evidence type="ECO:0000313" key="3">
    <source>
        <dbReference type="EMBL" id="EGJ49699.1"/>
    </source>
</evidence>
<dbReference type="eggNOG" id="COG0859">
    <property type="taxonomic scope" value="Bacteria"/>
</dbReference>
<dbReference type="RefSeq" id="WP_014259490.1">
    <property type="nucleotide sequence ID" value="NC_016629.1"/>
</dbReference>
<dbReference type="Pfam" id="PF01075">
    <property type="entry name" value="Glyco_transf_9"/>
    <property type="match status" value="1"/>
</dbReference>
<dbReference type="SUPFAM" id="SSF53756">
    <property type="entry name" value="UDP-Glycosyltransferase/glycogen phosphorylase"/>
    <property type="match status" value="1"/>
</dbReference>
<dbReference type="PANTHER" id="PTHR30160">
    <property type="entry name" value="TETRAACYLDISACCHARIDE 4'-KINASE-RELATED"/>
    <property type="match status" value="1"/>
</dbReference>
<gene>
    <name evidence="3" type="ORF">Desaf_1360</name>
</gene>
<dbReference type="STRING" id="690850.Desaf_1360"/>
<proteinExistence type="predicted"/>
<keyword evidence="4" id="KW-1185">Reference proteome</keyword>
<organism evidence="3 4">
    <name type="scientific">Desulfocurvibacter africanus subsp. africanus str. Walvis Bay</name>
    <dbReference type="NCBI Taxonomy" id="690850"/>
    <lineage>
        <taxon>Bacteria</taxon>
        <taxon>Pseudomonadati</taxon>
        <taxon>Thermodesulfobacteriota</taxon>
        <taxon>Desulfovibrionia</taxon>
        <taxon>Desulfovibrionales</taxon>
        <taxon>Desulfovibrionaceae</taxon>
        <taxon>Desulfocurvibacter</taxon>
    </lineage>
</organism>
<evidence type="ECO:0000256" key="1">
    <source>
        <dbReference type="ARBA" id="ARBA00022676"/>
    </source>
</evidence>
<dbReference type="Gene3D" id="3.40.50.2000">
    <property type="entry name" value="Glycogen Phosphorylase B"/>
    <property type="match status" value="2"/>
</dbReference>
<keyword evidence="1" id="KW-0328">Glycosyltransferase</keyword>
<dbReference type="KEGG" id="daf:Desaf_1360"/>
<dbReference type="PANTHER" id="PTHR30160:SF7">
    <property type="entry name" value="ADP-HEPTOSE--LPS HEPTOSYLTRANSFERASE 2"/>
    <property type="match status" value="1"/>
</dbReference>
<protein>
    <submittedName>
        <fullName evidence="3">Glycosyl transferase family 9</fullName>
    </submittedName>
</protein>
<name>F3YZK0_DESAF</name>
<dbReference type="InterPro" id="IPR051199">
    <property type="entry name" value="LPS_LOS_Heptosyltrfase"/>
</dbReference>
<dbReference type="Proteomes" id="UP000007844">
    <property type="component" value="Chromosome"/>
</dbReference>
<evidence type="ECO:0000256" key="2">
    <source>
        <dbReference type="ARBA" id="ARBA00022679"/>
    </source>
</evidence>
<dbReference type="EMBL" id="CP003221">
    <property type="protein sequence ID" value="EGJ49699.1"/>
    <property type="molecule type" value="Genomic_DNA"/>
</dbReference>
<dbReference type="CDD" id="cd03789">
    <property type="entry name" value="GT9_LPS_heptosyltransferase"/>
    <property type="match status" value="1"/>
</dbReference>
<evidence type="ECO:0000313" key="4">
    <source>
        <dbReference type="Proteomes" id="UP000007844"/>
    </source>
</evidence>
<accession>F3YZK0</accession>
<dbReference type="GO" id="GO:0005829">
    <property type="term" value="C:cytosol"/>
    <property type="evidence" value="ECO:0007669"/>
    <property type="project" value="TreeGrafter"/>
</dbReference>
<dbReference type="AlphaFoldDB" id="F3YZK0"/>
<keyword evidence="2 3" id="KW-0808">Transferase</keyword>
<dbReference type="InterPro" id="IPR002201">
    <property type="entry name" value="Glyco_trans_9"/>
</dbReference>
<dbReference type="HOGENOM" id="CLU_721311_0_0_7"/>
<sequence>MDFSSLRRILVCLRYGIGDVVMETPALRALRRASPRAHITALGAAPATALVARNQGVDEVVAVQGFGLRHWGDYGDAAATAEVERWLNEQNFDAVLDVSHAVTCVRLALWRRGGLFLDSGEGALPAILARNGSGQDAVIEDIRRGWGLELNPANPPGLALEQDERKDATLILRGLGLADDRQVVAVSAVASSPLKRWPEERLARVADMVADELGRPVLILAGPEAGDAQHVLASMRRQDRVRLANCLPLRITAAVLARCRALVCNDTGLLHMAAAVGTPALAVFGPTDPRIYLPRHAGCVAVEPDVACPLRRRNTFGPPACIATGRCLYSDLAGPGGCVTHVSTEAIMAACRRVNEAAQDKREEHVA</sequence>
<dbReference type="GO" id="GO:0009244">
    <property type="term" value="P:lipopolysaccharide core region biosynthetic process"/>
    <property type="evidence" value="ECO:0007669"/>
    <property type="project" value="TreeGrafter"/>
</dbReference>
<reference evidence="3 4" key="1">
    <citation type="journal article" date="2011" name="J. Bacteriol.">
        <title>Genome sequence of the mercury-methylating and pleomorphic Desulfovibrio africanus Strain Walvis Bay.</title>
        <authorList>
            <person name="Brown S.D."/>
            <person name="Wall J.D."/>
            <person name="Kucken A.M."/>
            <person name="Gilmour C.C."/>
            <person name="Podar M."/>
            <person name="Brandt C.C."/>
            <person name="Teshima H."/>
            <person name="Detter J.C."/>
            <person name="Han C.S."/>
            <person name="Land M.L."/>
            <person name="Lucas S."/>
            <person name="Han J."/>
            <person name="Pennacchio L."/>
            <person name="Nolan M."/>
            <person name="Pitluck S."/>
            <person name="Woyke T."/>
            <person name="Goodwin L."/>
            <person name="Palumbo A.V."/>
            <person name="Elias D.A."/>
        </authorList>
    </citation>
    <scope>NUCLEOTIDE SEQUENCE [LARGE SCALE GENOMIC DNA]</scope>
    <source>
        <strain evidence="3 4">Walvis Bay</strain>
    </source>
</reference>